<dbReference type="SUPFAM" id="SSF110997">
    <property type="entry name" value="Sporulation related repeat"/>
    <property type="match status" value="1"/>
</dbReference>
<sequence length="518" mass="54718">MADRYHDRPFPSDDYGRGADQHGKAENDPLAELARLIGQTDPFAAQGRPGARPAAAPAQTYQDEDYSQDGYRQEYAEQAAPTQPGPPSWMRRANVQPQPAPEPDYPVAVNPVHPLHRYSAQPAAPEPEFHQPQTYQDQAYQDQAYQHQAYHQEQAQDQAHEASSEQPDSARYDDALYGRLESGEQDFQREPAYPDDPYAFQSDYPEADLDEPRKSRGGMMTVAAILALAVVGTGAAFAYKTYIGSPRSGEPPIIKADNTPTKIVPAPSDSSAKVPDRMVSGDGSEKIVPREEAPVDVNAKAAGPRVVFPPLNQNANPPPVASVSPSNVPPPNAGPVPSNGTMPNSAPRSVKTVAVKGDQTDSATPQAAASSAAKPAAPPKPVAAPAAPRTPPTSANASANQPLSLAPQAAPAEPPQRMAATNPTQIAPTPSGGGGFVVQVSSQQSEDSAAASYRVLQSKYGSVLGGRSPVIKRVDLTDKGKGIVYRAFAGPYGSADEAVQACNNLKSAGLPSCFVQRN</sequence>
<comment type="caution">
    <text evidence="4">The sequence shown here is derived from an EMBL/GenBank/DDBJ whole genome shotgun (WGS) entry which is preliminary data.</text>
</comment>
<proteinExistence type="predicted"/>
<keyword evidence="5" id="KW-1185">Reference proteome</keyword>
<dbReference type="Gene3D" id="3.30.70.1070">
    <property type="entry name" value="Sporulation related repeat"/>
    <property type="match status" value="1"/>
</dbReference>
<feature type="compositionally biased region" description="Basic and acidic residues" evidence="1">
    <location>
        <begin position="1"/>
        <end position="27"/>
    </location>
</feature>
<feature type="compositionally biased region" description="Low complexity" evidence="1">
    <location>
        <begin position="136"/>
        <end position="157"/>
    </location>
</feature>
<keyword evidence="2" id="KW-0812">Transmembrane</keyword>
<dbReference type="InterPro" id="IPR036680">
    <property type="entry name" value="SPOR-like_sf"/>
</dbReference>
<protein>
    <submittedName>
        <fullName evidence="4">SPOR domain-containing protein</fullName>
    </submittedName>
</protein>
<feature type="compositionally biased region" description="Low complexity" evidence="1">
    <location>
        <begin position="362"/>
        <end position="375"/>
    </location>
</feature>
<organism evidence="4 5">
    <name type="scientific">Bradyrhizobium cytisi</name>
    <dbReference type="NCBI Taxonomy" id="515489"/>
    <lineage>
        <taxon>Bacteria</taxon>
        <taxon>Pseudomonadati</taxon>
        <taxon>Pseudomonadota</taxon>
        <taxon>Alphaproteobacteria</taxon>
        <taxon>Hyphomicrobiales</taxon>
        <taxon>Nitrobacteraceae</taxon>
        <taxon>Bradyrhizobium</taxon>
    </lineage>
</organism>
<evidence type="ECO:0000256" key="1">
    <source>
        <dbReference type="SAM" id="MobiDB-lite"/>
    </source>
</evidence>
<dbReference type="AlphaFoldDB" id="A0A5S4WEA2"/>
<feature type="region of interest" description="Disordered" evidence="1">
    <location>
        <begin position="251"/>
        <end position="450"/>
    </location>
</feature>
<evidence type="ECO:0000259" key="3">
    <source>
        <dbReference type="PROSITE" id="PS51724"/>
    </source>
</evidence>
<dbReference type="OrthoDB" id="7338235at2"/>
<keyword evidence="2" id="KW-0472">Membrane</keyword>
<feature type="compositionally biased region" description="Low complexity" evidence="1">
    <location>
        <begin position="44"/>
        <end position="59"/>
    </location>
</feature>
<feature type="compositionally biased region" description="Basic and acidic residues" evidence="1">
    <location>
        <begin position="158"/>
        <end position="176"/>
    </location>
</feature>
<feature type="compositionally biased region" description="Low complexity" evidence="1">
    <location>
        <begin position="383"/>
        <end position="420"/>
    </location>
</feature>
<evidence type="ECO:0000313" key="4">
    <source>
        <dbReference type="EMBL" id="TYL80481.1"/>
    </source>
</evidence>
<name>A0A5S4WEA2_9BRAD</name>
<keyword evidence="2" id="KW-1133">Transmembrane helix</keyword>
<feature type="region of interest" description="Disordered" evidence="1">
    <location>
        <begin position="1"/>
        <end position="213"/>
    </location>
</feature>
<feature type="transmembrane region" description="Helical" evidence="2">
    <location>
        <begin position="219"/>
        <end position="239"/>
    </location>
</feature>
<dbReference type="PROSITE" id="PS51724">
    <property type="entry name" value="SPOR"/>
    <property type="match status" value="1"/>
</dbReference>
<dbReference type="Proteomes" id="UP000324853">
    <property type="component" value="Unassembled WGS sequence"/>
</dbReference>
<dbReference type="GO" id="GO:0042834">
    <property type="term" value="F:peptidoglycan binding"/>
    <property type="evidence" value="ECO:0007669"/>
    <property type="project" value="InterPro"/>
</dbReference>
<dbReference type="InterPro" id="IPR007730">
    <property type="entry name" value="SPOR-like_dom"/>
</dbReference>
<evidence type="ECO:0000256" key="2">
    <source>
        <dbReference type="SAM" id="Phobius"/>
    </source>
</evidence>
<dbReference type="RefSeq" id="WP_148753855.1">
    <property type="nucleotide sequence ID" value="NZ_VSSR01000042.1"/>
</dbReference>
<feature type="domain" description="SPOR" evidence="3">
    <location>
        <begin position="430"/>
        <end position="518"/>
    </location>
</feature>
<accession>A0A5S4WEA2</accession>
<reference evidence="4 5" key="1">
    <citation type="submission" date="2019-08" db="EMBL/GenBank/DDBJ databases">
        <title>Bradyrhizobium hipponensis sp. nov., a rhizobium isolated from a Lupinus angustifolius root nodule in Tunisia.</title>
        <authorList>
            <person name="Off K."/>
            <person name="Rejili M."/>
            <person name="Mars M."/>
            <person name="Brachmann A."/>
            <person name="Marin M."/>
        </authorList>
    </citation>
    <scope>NUCLEOTIDE SEQUENCE [LARGE SCALE GENOMIC DNA]</scope>
    <source>
        <strain evidence="4 5">CTAW11</strain>
    </source>
</reference>
<feature type="compositionally biased region" description="Basic and acidic residues" evidence="1">
    <location>
        <begin position="283"/>
        <end position="293"/>
    </location>
</feature>
<dbReference type="EMBL" id="VSSR01000042">
    <property type="protein sequence ID" value="TYL80481.1"/>
    <property type="molecule type" value="Genomic_DNA"/>
</dbReference>
<evidence type="ECO:0000313" key="5">
    <source>
        <dbReference type="Proteomes" id="UP000324853"/>
    </source>
</evidence>
<dbReference type="Pfam" id="PF05036">
    <property type="entry name" value="SPOR"/>
    <property type="match status" value="1"/>
</dbReference>
<gene>
    <name evidence="4" type="ORF">FXB38_25960</name>
</gene>